<organism evidence="3">
    <name type="scientific">Aureoumbra lagunensis</name>
    <dbReference type="NCBI Taxonomy" id="44058"/>
    <lineage>
        <taxon>Eukaryota</taxon>
        <taxon>Sar</taxon>
        <taxon>Stramenopiles</taxon>
        <taxon>Ochrophyta</taxon>
        <taxon>Pelagophyceae</taxon>
        <taxon>Pelagomonadales</taxon>
        <taxon>Aureoumbra</taxon>
    </lineage>
</organism>
<dbReference type="InterPro" id="IPR039761">
    <property type="entry name" value="Bms1/Tsr1"/>
</dbReference>
<proteinExistence type="predicted"/>
<feature type="domain" description="Ribosome biogenesis protein BMS1/TSR1 C-terminal" evidence="2">
    <location>
        <begin position="437"/>
        <end position="728"/>
    </location>
</feature>
<dbReference type="GO" id="GO:0005525">
    <property type="term" value="F:GTP binding"/>
    <property type="evidence" value="ECO:0007669"/>
    <property type="project" value="TreeGrafter"/>
</dbReference>
<sequence>MPPKLQRHHRASSSLKQQNKKHKSLSGKKLAGRVAVKKGHSSRAAGSLSKAARVNRAKQLQRQARDALIKKRRELPSEVPHIICVVPLSERIHTRAFVRRIINEEEQMEEDMINSMILGRCENCIYLGADHGDVRGTLECAASADAILVVMASPMLDDTSTTHDDADMESCFSFVSSSGKGQTLLDARSIEAGRVLDALKSQGCPACVMGSIWTDPEALMTEMTEKQCRKLEAASDSLARRFFGSEFGEKLPWKRLDASKKSAQDVSRLVQTQLTKMAGREPAWRHRSVLLAESCFRQHNYLNISGWIRHASMSTTNLLHVPGAGATRIIQAQGIQISSLENEESLYMAAEPDTIAGEQTWPEEEEIVNGPVSDHSSKKRKKKLHLESEYQAAWNFDSDSDDNTENDQDDDMMETEADEKTQEKRRKYEEDLQFPDEVDTPETMTARERFARYRFLESIRNSEWDPYESLPRQYAAVYQLPDYQLARKRALDESQLQGHFPVGRRVDFRLECCDERAAERAQELFIQKKMLVCPSLHRHENRLSVLHCLVRAPALNIEQDSKIVKSKQLIRVHVGYRSWLARPIFSTPALSGKKHKFHKFIQPNESCIVSFYGPTTFGPAPVFLYNIDQPSITIASGTLLDVDPSRIILKRIILTGIPARSHKRKAVVKHMFNNPEDVRYFKPAQLSTKHGLTANILEPLGTHGHFKVALSKSMAQSDTFLLSLYKRVYPKLPPLCDSVMNVTTDYQHSQQEEEEEIVSSEGLIASLI</sequence>
<feature type="compositionally biased region" description="Basic and acidic residues" evidence="1">
    <location>
        <begin position="418"/>
        <end position="430"/>
    </location>
</feature>
<dbReference type="EMBL" id="HBIJ01006903">
    <property type="protein sequence ID" value="CAE0364105.1"/>
    <property type="molecule type" value="Transcribed_RNA"/>
</dbReference>
<feature type="region of interest" description="Disordered" evidence="1">
    <location>
        <begin position="1"/>
        <end position="59"/>
    </location>
</feature>
<dbReference type="GO" id="GO:0000479">
    <property type="term" value="P:endonucleolytic cleavage of tricistronic rRNA transcript (SSU-rRNA, 5.8S rRNA, LSU-rRNA)"/>
    <property type="evidence" value="ECO:0007669"/>
    <property type="project" value="TreeGrafter"/>
</dbReference>
<feature type="compositionally biased region" description="Basic residues" evidence="1">
    <location>
        <begin position="1"/>
        <end position="11"/>
    </location>
</feature>
<dbReference type="SMART" id="SM01362">
    <property type="entry name" value="DUF663"/>
    <property type="match status" value="1"/>
</dbReference>
<evidence type="ECO:0000259" key="2">
    <source>
        <dbReference type="SMART" id="SM01362"/>
    </source>
</evidence>
<dbReference type="GO" id="GO:0003924">
    <property type="term" value="F:GTPase activity"/>
    <property type="evidence" value="ECO:0007669"/>
    <property type="project" value="TreeGrafter"/>
</dbReference>
<dbReference type="PANTHER" id="PTHR12858:SF1">
    <property type="entry name" value="PRE-RRNA-PROCESSING PROTEIN TSR1 HOMOLOG"/>
    <property type="match status" value="1"/>
</dbReference>
<dbReference type="GO" id="GO:0034511">
    <property type="term" value="F:U3 snoRNA binding"/>
    <property type="evidence" value="ECO:0007669"/>
    <property type="project" value="TreeGrafter"/>
</dbReference>
<feature type="compositionally biased region" description="Acidic residues" evidence="1">
    <location>
        <begin position="398"/>
        <end position="417"/>
    </location>
</feature>
<reference evidence="3" key="1">
    <citation type="submission" date="2021-01" db="EMBL/GenBank/DDBJ databases">
        <authorList>
            <person name="Corre E."/>
            <person name="Pelletier E."/>
            <person name="Niang G."/>
            <person name="Scheremetjew M."/>
            <person name="Finn R."/>
            <person name="Kale V."/>
            <person name="Holt S."/>
            <person name="Cochrane G."/>
            <person name="Meng A."/>
            <person name="Brown T."/>
            <person name="Cohen L."/>
        </authorList>
    </citation>
    <scope>NUCLEOTIDE SEQUENCE</scope>
    <source>
        <strain evidence="3">CCMP1510</strain>
    </source>
</reference>
<dbReference type="PANTHER" id="PTHR12858">
    <property type="entry name" value="RIBOSOME BIOGENESIS PROTEIN"/>
    <property type="match status" value="1"/>
</dbReference>
<dbReference type="InterPro" id="IPR007034">
    <property type="entry name" value="BMS1_TSR1_C"/>
</dbReference>
<gene>
    <name evidence="3" type="ORF">ALAG00032_LOCUS4846</name>
</gene>
<dbReference type="AlphaFoldDB" id="A0A7S3NJA7"/>
<name>A0A7S3NJA7_9STRA</name>
<evidence type="ECO:0000256" key="1">
    <source>
        <dbReference type="SAM" id="MobiDB-lite"/>
    </source>
</evidence>
<feature type="region of interest" description="Disordered" evidence="1">
    <location>
        <begin position="394"/>
        <end position="430"/>
    </location>
</feature>
<feature type="region of interest" description="Disordered" evidence="1">
    <location>
        <begin position="359"/>
        <end position="380"/>
    </location>
</feature>
<accession>A0A7S3NJA7</accession>
<dbReference type="Pfam" id="PF04950">
    <property type="entry name" value="RIBIOP_C"/>
    <property type="match status" value="1"/>
</dbReference>
<evidence type="ECO:0000313" key="3">
    <source>
        <dbReference type="EMBL" id="CAE0364105.1"/>
    </source>
</evidence>
<protein>
    <recommendedName>
        <fullName evidence="2">Ribosome biogenesis protein BMS1/TSR1 C-terminal domain-containing protein</fullName>
    </recommendedName>
</protein>
<dbReference type="GO" id="GO:0000462">
    <property type="term" value="P:maturation of SSU-rRNA from tricistronic rRNA transcript (SSU-rRNA, 5.8S rRNA, LSU-rRNA)"/>
    <property type="evidence" value="ECO:0007669"/>
    <property type="project" value="TreeGrafter"/>
</dbReference>
<dbReference type="GO" id="GO:0030688">
    <property type="term" value="C:preribosome, small subunit precursor"/>
    <property type="evidence" value="ECO:0007669"/>
    <property type="project" value="TreeGrafter"/>
</dbReference>